<organism evidence="2 3">
    <name type="scientific">Chondrus crispus</name>
    <name type="common">Carrageen Irish moss</name>
    <name type="synonym">Polymorpha crispa</name>
    <dbReference type="NCBI Taxonomy" id="2769"/>
    <lineage>
        <taxon>Eukaryota</taxon>
        <taxon>Rhodophyta</taxon>
        <taxon>Florideophyceae</taxon>
        <taxon>Rhodymeniophycidae</taxon>
        <taxon>Gigartinales</taxon>
        <taxon>Gigartinaceae</taxon>
        <taxon>Chondrus</taxon>
    </lineage>
</organism>
<reference evidence="2" key="3">
    <citation type="submission" date="2013-05" db="EMBL/GenBank/DDBJ databases">
        <authorList>
            <person name="Genoscope - CEA"/>
        </authorList>
    </citation>
    <scope>NUCLEOTIDE SEQUENCE</scope>
    <source>
        <strain evidence="2">Stackhouse</strain>
    </source>
</reference>
<dbReference type="Proteomes" id="UP000012073">
    <property type="component" value="Unassembled WGS sequence"/>
</dbReference>
<reference evidence="3" key="1">
    <citation type="journal article" date="2013" name="Proc. Natl. Acad. Sci. U.S.A.">
        <title>Genome structure and metabolic features in the red seaweed Chondrus crispus shed light on evolution of the Archaeplastida.</title>
        <authorList>
            <person name="Collen J."/>
            <person name="Porcel B."/>
            <person name="Carre W."/>
            <person name="Ball S.G."/>
            <person name="Chaparro C."/>
            <person name="Tonon T."/>
            <person name="Barbeyron T."/>
            <person name="Michel G."/>
            <person name="Noel B."/>
            <person name="Valentin K."/>
            <person name="Elias M."/>
            <person name="Artiguenave F."/>
            <person name="Arun A."/>
            <person name="Aury J.M."/>
            <person name="Barbosa-Neto J.F."/>
            <person name="Bothwell J.H."/>
            <person name="Bouget F.Y."/>
            <person name="Brillet L."/>
            <person name="Cabello-Hurtado F."/>
            <person name="Capella-Gutierrez S."/>
            <person name="Charrier B."/>
            <person name="Cladiere L."/>
            <person name="Cock J.M."/>
            <person name="Coelho S.M."/>
            <person name="Colleoni C."/>
            <person name="Czjzek M."/>
            <person name="Da Silva C."/>
            <person name="Delage L."/>
            <person name="Denoeud F."/>
            <person name="Deschamps P."/>
            <person name="Dittami S.M."/>
            <person name="Gabaldon T."/>
            <person name="Gachon C.M."/>
            <person name="Groisillier A."/>
            <person name="Herve C."/>
            <person name="Jabbari K."/>
            <person name="Katinka M."/>
            <person name="Kloareg B."/>
            <person name="Kowalczyk N."/>
            <person name="Labadie K."/>
            <person name="Leblanc C."/>
            <person name="Lopez P.J."/>
            <person name="McLachlan D.H."/>
            <person name="Meslet-Cladiere L."/>
            <person name="Moustafa A."/>
            <person name="Nehr Z."/>
            <person name="Nyvall Collen P."/>
            <person name="Panaud O."/>
            <person name="Partensky F."/>
            <person name="Poulain J."/>
            <person name="Rensing S.A."/>
            <person name="Rousvoal S."/>
            <person name="Samson G."/>
            <person name="Symeonidi A."/>
            <person name="Weissenbach J."/>
            <person name="Zambounis A."/>
            <person name="Wincker P."/>
            <person name="Boyen C."/>
        </authorList>
    </citation>
    <scope>NUCLEOTIDE SEQUENCE [LARGE SCALE GENOMIC DNA]</scope>
    <source>
        <strain evidence="3">cv. Stackhouse</strain>
    </source>
</reference>
<reference evidence="2" key="2">
    <citation type="journal article" date="2013" name="Proc. Natl. Acad. Sci. U.S.A.">
        <title>Genome structure and metabolic features in the red seaweed Chondrus crispus shed light on evolution of the Archaeplastida.</title>
        <authorList>
            <person name="Collen J."/>
            <person name="Porcel B."/>
            <person name="Carre W."/>
            <person name="Ball S.G."/>
            <person name="Chaparro C."/>
            <person name="Tonon T."/>
            <person name="Barbeyron T."/>
            <person name="Michel G."/>
            <person name="Noel B."/>
            <person name="Valentin K."/>
            <person name="Elias M."/>
            <person name="Artiguenave F."/>
            <person name="Arun A."/>
            <person name="Aury J.M."/>
            <person name="Barbosa-Neto J.F."/>
            <person name="Bothwell J.H."/>
            <person name="Bouget F.Y."/>
            <person name="Brillet L."/>
            <person name="Cabello-Hurtado F."/>
            <person name="Capella-Gutierrez S."/>
            <person name="Charrier B."/>
            <person name="Cladiere L."/>
            <person name="Cock J.M."/>
            <person name="Coelho S.M."/>
            <person name="Colleoni C."/>
            <person name="Czjzek M."/>
            <person name="Da Silva C."/>
            <person name="Delage L."/>
            <person name="Denoeud F."/>
            <person name="Deschamps P."/>
            <person name="Dittami S.M."/>
            <person name="Gabalden T."/>
            <person name="Gachon C.M."/>
            <person name="Groisillier A."/>
            <person name="Herve C."/>
            <person name="Jabbari K."/>
            <person name="Katinka M."/>
            <person name="Kloareg B."/>
            <person name="Kowalczyk N."/>
            <person name="Labadie K."/>
            <person name="Leblanc C."/>
            <person name="Lopez P.J."/>
            <person name="McLachlan D.H."/>
            <person name="Meslet-Cladiere L."/>
            <person name="Moustafa A."/>
            <person name="Nehr Z."/>
            <person name="Nyvall Collen P."/>
            <person name="Panaud O."/>
            <person name="Partensky F."/>
            <person name="Poulain J."/>
            <person name="Rensing S.A."/>
            <person name="Rousvoal S."/>
            <person name="Samson G."/>
            <person name="Symeonidi A."/>
            <person name="Weissenbach J."/>
            <person name="Zambounis A."/>
            <person name="Wincker P."/>
            <person name="Boyen C."/>
        </authorList>
    </citation>
    <scope>NUCLEOTIDE SEQUENCE [LARGE SCALE GENOMIC DNA]</scope>
    <source>
        <strain evidence="2">Stackhouse</strain>
    </source>
</reference>
<keyword evidence="3" id="KW-1185">Reference proteome</keyword>
<dbReference type="EMBL" id="HG002119">
    <property type="protein sequence ID" value="CDF40060.1"/>
    <property type="molecule type" value="Genomic_DNA"/>
</dbReference>
<dbReference type="GeneID" id="17324196"/>
<proteinExistence type="predicted"/>
<dbReference type="EMBL" id="HG001795">
    <property type="protein sequence ID" value="CDF36661.1"/>
    <property type="molecule type" value="Genomic_DNA"/>
</dbReference>
<sequence length="41" mass="4391">MPSPNSANVGVLHRAALMSRALCTSRTGSGAGREHKRQKRT</sequence>
<dbReference type="Gramene" id="CDF40060">
    <property type="protein sequence ID" value="CDF40060"/>
    <property type="gene ID" value="CHC_T00000640001"/>
</dbReference>
<gene>
    <name evidence="2" type="ORF">CHC_T00000640001</name>
    <name evidence="1" type="ORF">CHC_T00005033001</name>
</gene>
<protein>
    <submittedName>
        <fullName evidence="2">Uncharacterized protein</fullName>
    </submittedName>
</protein>
<evidence type="ECO:0000313" key="1">
    <source>
        <dbReference type="EMBL" id="CDF36661.1"/>
    </source>
</evidence>
<evidence type="ECO:0000313" key="3">
    <source>
        <dbReference type="Proteomes" id="UP000012073"/>
    </source>
</evidence>
<accession>R7QRT2</accession>
<dbReference type="GeneID" id="17318076"/>
<dbReference type="Gramene" id="CDF36661">
    <property type="protein sequence ID" value="CDF36661"/>
    <property type="gene ID" value="CHC_T00005033001"/>
</dbReference>
<dbReference type="KEGG" id="ccp:CHC_T00000640001"/>
<dbReference type="AlphaFoldDB" id="R7QRT2"/>
<evidence type="ECO:0000313" key="2">
    <source>
        <dbReference type="EMBL" id="CDF40060.1"/>
    </source>
</evidence>
<dbReference type="KEGG" id="ccp:CHC_T00005033001"/>
<dbReference type="RefSeq" id="XP_005716480.1">
    <property type="nucleotide sequence ID" value="XM_005716423.1"/>
</dbReference>
<name>R7QRT2_CHOCR</name>
<dbReference type="RefSeq" id="XP_005710354.1">
    <property type="nucleotide sequence ID" value="XM_005710297.1"/>
</dbReference>